<dbReference type="Pfam" id="PF07715">
    <property type="entry name" value="Plug"/>
    <property type="match status" value="1"/>
</dbReference>
<dbReference type="InterPro" id="IPR023996">
    <property type="entry name" value="TonB-dep_OMP_SusC/RagA"/>
</dbReference>
<evidence type="ECO:0000313" key="10">
    <source>
        <dbReference type="Proteomes" id="UP000198942"/>
    </source>
</evidence>
<evidence type="ECO:0000256" key="1">
    <source>
        <dbReference type="ARBA" id="ARBA00004571"/>
    </source>
</evidence>
<dbReference type="SUPFAM" id="SSF56935">
    <property type="entry name" value="Porins"/>
    <property type="match status" value="1"/>
</dbReference>
<evidence type="ECO:0000256" key="3">
    <source>
        <dbReference type="ARBA" id="ARBA00022452"/>
    </source>
</evidence>
<organism evidence="9 10">
    <name type="scientific">Mucilaginibacter gossypiicola</name>
    <dbReference type="NCBI Taxonomy" id="551995"/>
    <lineage>
        <taxon>Bacteria</taxon>
        <taxon>Pseudomonadati</taxon>
        <taxon>Bacteroidota</taxon>
        <taxon>Sphingobacteriia</taxon>
        <taxon>Sphingobacteriales</taxon>
        <taxon>Sphingobacteriaceae</taxon>
        <taxon>Mucilaginibacter</taxon>
    </lineage>
</organism>
<keyword evidence="5 7" id="KW-0472">Membrane</keyword>
<sequence length="1093" mass="122016">MKAIFCLMGLLCLKFKRFIPPLVFSISLIYCVFLTENVVSQQGNAIYSGIVIDSVSRKPLAGATITNPYNESRVFTDGLGRFSISAPRRGGFLVVTYIGYNSTKFSYKQSGSDFLIQLTPVTLNVAEVSVSTGYQLISRERATGAFAHVDSALLNRRVGSNVINRLEGVVPGLLFNRSTISSATGGLDLSIRGHSTLFANDQPLVIVDNFPYDGDINNINPNDVASISVLKDAAAASIWGVRSGNGVIVITTKKGKYNSALLADFNANITVGDKPNAFYDRSFLDSKDFIDVEKQLFNLGYYDSQLSDSAHPVVSPVVQLLADQRDGKINQAAVDKEIDKFIGTDVRKDIERYLYHKSINQQYSLNLRGGNERSTYYFSAGYDNQIGNLTGNNNSRLTLNAQNVFKLLPGLEMSVALNYIEAHNTNNGIGNLTAGGQYGQIYPYARLADDSGKPMPIVKDYNYSWITDASAQQGYLNWQYNPLDEIHYADNTSVSRETRINTSLKYTFLKNLNAEIRYQYETANTSGKNYFDKNTYYTRNIINEFTTVKGAAITHIVPVSGILQQSENALASQHFRGQLNYHVNENDRHEVTALVGAEVNETVTNSNANTVYGYDKELGTYQNVDFNTYYPLYPSGFYSQVPGTLGFSKFTDRYLSYFGNAAYTFKRLYTISASGRIDRSNLFGVNANQKSVPLYSIGGVWNAAQEGFYSIDFLPLLKLRTTYGYNGNIDKNVVAVTTIKRNTSDYYTPGLSNSSIANPANADLRWEKIRMINFGLDFGFKDRILTGSFDIFFKKGIDLFGDSPLAPSTGFTMFRGNTANTKGHGFDLVLNSNNLAIGNFRWQSTFLISRAVDKVTKYNLNQTAIGSLSDGSVVLPITGKPLFGIYSYKWAGLTHETGDPQGYLNESISTDYTSIIASTKLADLVYNGPSRPTSFGSLKNTFFYKQLSMSFNLVYKFGYYFRRPSISYSGLYSGWFGHSDFTKRWLKPGDESYTDVPSMQLPPVNDDRETFYSYASTLVDKADHIRLQDISLNYSLTRSVWKNLPVRQLDFYGYINNIAILWRANKEHLDPDMYSASAYPIPRTYAFGFKVGL</sequence>
<dbReference type="STRING" id="551995.SAMN05192574_105272"/>
<gene>
    <name evidence="9" type="ORF">SAMN05192574_105272</name>
</gene>
<reference evidence="10" key="1">
    <citation type="submission" date="2016-10" db="EMBL/GenBank/DDBJ databases">
        <authorList>
            <person name="Varghese N."/>
            <person name="Submissions S."/>
        </authorList>
    </citation>
    <scope>NUCLEOTIDE SEQUENCE [LARGE SCALE GENOMIC DNA]</scope>
    <source>
        <strain evidence="10">Gh-48</strain>
    </source>
</reference>
<evidence type="ECO:0000256" key="5">
    <source>
        <dbReference type="ARBA" id="ARBA00023136"/>
    </source>
</evidence>
<dbReference type="InterPro" id="IPR037066">
    <property type="entry name" value="Plug_dom_sf"/>
</dbReference>
<dbReference type="PROSITE" id="PS52016">
    <property type="entry name" value="TONB_DEPENDENT_REC_3"/>
    <property type="match status" value="1"/>
</dbReference>
<evidence type="ECO:0000313" key="9">
    <source>
        <dbReference type="EMBL" id="SEO09220.1"/>
    </source>
</evidence>
<dbReference type="InterPro" id="IPR023997">
    <property type="entry name" value="TonB-dep_OMP_SusC/RagA_CS"/>
</dbReference>
<dbReference type="OrthoDB" id="9768177at2"/>
<dbReference type="Gene3D" id="2.40.170.20">
    <property type="entry name" value="TonB-dependent receptor, beta-barrel domain"/>
    <property type="match status" value="1"/>
</dbReference>
<feature type="domain" description="TonB-dependent receptor plug" evidence="8">
    <location>
        <begin position="141"/>
        <end position="247"/>
    </location>
</feature>
<evidence type="ECO:0000256" key="2">
    <source>
        <dbReference type="ARBA" id="ARBA00022448"/>
    </source>
</evidence>
<evidence type="ECO:0000259" key="8">
    <source>
        <dbReference type="Pfam" id="PF07715"/>
    </source>
</evidence>
<keyword evidence="3 7" id="KW-1134">Transmembrane beta strand</keyword>
<protein>
    <submittedName>
        <fullName evidence="9">TonB-linked outer membrane protein, SusC/RagA family</fullName>
    </submittedName>
</protein>
<dbReference type="EMBL" id="FOCL01000005">
    <property type="protein sequence ID" value="SEO09220.1"/>
    <property type="molecule type" value="Genomic_DNA"/>
</dbReference>
<dbReference type="SUPFAM" id="SSF49464">
    <property type="entry name" value="Carboxypeptidase regulatory domain-like"/>
    <property type="match status" value="1"/>
</dbReference>
<evidence type="ECO:0000256" key="6">
    <source>
        <dbReference type="ARBA" id="ARBA00023237"/>
    </source>
</evidence>
<comment type="similarity">
    <text evidence="7">Belongs to the TonB-dependent receptor family.</text>
</comment>
<dbReference type="NCBIfam" id="TIGR04057">
    <property type="entry name" value="SusC_RagA_signa"/>
    <property type="match status" value="1"/>
</dbReference>
<name>A0A1H8LW12_9SPHI</name>
<dbReference type="RefSeq" id="WP_091212121.1">
    <property type="nucleotide sequence ID" value="NZ_FOCL01000005.1"/>
</dbReference>
<evidence type="ECO:0000256" key="7">
    <source>
        <dbReference type="PROSITE-ProRule" id="PRU01360"/>
    </source>
</evidence>
<dbReference type="NCBIfam" id="TIGR04056">
    <property type="entry name" value="OMP_RagA_SusC"/>
    <property type="match status" value="1"/>
</dbReference>
<keyword evidence="2 7" id="KW-0813">Transport</keyword>
<dbReference type="Gene3D" id="2.170.130.10">
    <property type="entry name" value="TonB-dependent receptor, plug domain"/>
    <property type="match status" value="1"/>
</dbReference>
<dbReference type="Proteomes" id="UP000198942">
    <property type="component" value="Unassembled WGS sequence"/>
</dbReference>
<dbReference type="Pfam" id="PF13715">
    <property type="entry name" value="CarbopepD_reg_2"/>
    <property type="match status" value="1"/>
</dbReference>
<dbReference type="InterPro" id="IPR039426">
    <property type="entry name" value="TonB-dep_rcpt-like"/>
</dbReference>
<dbReference type="InterPro" id="IPR012910">
    <property type="entry name" value="Plug_dom"/>
</dbReference>
<proteinExistence type="inferred from homology"/>
<dbReference type="AlphaFoldDB" id="A0A1H8LW12"/>
<keyword evidence="6 7" id="KW-0998">Cell outer membrane</keyword>
<keyword evidence="4 7" id="KW-0812">Transmembrane</keyword>
<keyword evidence="10" id="KW-1185">Reference proteome</keyword>
<comment type="subcellular location">
    <subcellularLocation>
        <location evidence="1 7">Cell outer membrane</location>
        <topology evidence="1 7">Multi-pass membrane protein</topology>
    </subcellularLocation>
</comment>
<accession>A0A1H8LW12</accession>
<dbReference type="GO" id="GO:0009279">
    <property type="term" value="C:cell outer membrane"/>
    <property type="evidence" value="ECO:0007669"/>
    <property type="project" value="UniProtKB-SubCell"/>
</dbReference>
<evidence type="ECO:0000256" key="4">
    <source>
        <dbReference type="ARBA" id="ARBA00022692"/>
    </source>
</evidence>
<dbReference type="InterPro" id="IPR008969">
    <property type="entry name" value="CarboxyPept-like_regulatory"/>
</dbReference>
<dbReference type="InterPro" id="IPR036942">
    <property type="entry name" value="Beta-barrel_TonB_sf"/>
</dbReference>